<dbReference type="SUPFAM" id="SSF53098">
    <property type="entry name" value="Ribonuclease H-like"/>
    <property type="match status" value="1"/>
</dbReference>
<evidence type="ECO:0000256" key="4">
    <source>
        <dbReference type="ARBA" id="ARBA00022840"/>
    </source>
</evidence>
<dbReference type="GO" id="GO:0005524">
    <property type="term" value="F:ATP binding"/>
    <property type="evidence" value="ECO:0007669"/>
    <property type="project" value="UniProtKB-KW"/>
</dbReference>
<keyword evidence="1" id="KW-0547">Nucleotide-binding</keyword>
<dbReference type="Proteomes" id="UP000231658">
    <property type="component" value="Unassembled WGS sequence"/>
</dbReference>
<evidence type="ECO:0000259" key="6">
    <source>
        <dbReference type="Pfam" id="PF13482"/>
    </source>
</evidence>
<evidence type="ECO:0000256" key="1">
    <source>
        <dbReference type="ARBA" id="ARBA00022741"/>
    </source>
</evidence>
<keyword evidence="3" id="KW-0347">Helicase</keyword>
<dbReference type="CDD" id="cd17934">
    <property type="entry name" value="DEXXQc_Upf1-like"/>
    <property type="match status" value="1"/>
</dbReference>
<dbReference type="OrthoDB" id="9757917at2"/>
<evidence type="ECO:0000256" key="3">
    <source>
        <dbReference type="ARBA" id="ARBA00022806"/>
    </source>
</evidence>
<dbReference type="InterPro" id="IPR041679">
    <property type="entry name" value="DNA2/NAM7-like_C"/>
</dbReference>
<sequence length="1138" mass="128667">MQFQNGQLLFSPSDLITFMGSPFASYMERQVLDDKSLWSLVDEEDRVLKNLQEKGYQHEDDFLEDLEKEQDRVVKIEGKSKEEQKAKTLEAMASGADVIAQGYLTYGQFAGLSDFLVKVPGKSKFGDYHYEVWDTKLSKKVKPYFAVQLCCYAEMLEAIQGVRPRKVAVVLGTKERVNILTHEVYAYYQALKSSFLAFHSDENLQQPLPNISMDNGRWSSYGEKLLKEMDHLCFVAGITGTQIKRLEKAGIKTFTELAQTDVKRIKKLNVDVFERLKAQAAIQLASAGNEVPDYKVLPHSPEQAKGLSLLPDHSKGDLFFDIEGFPLMEGGLEYLWGVTYFKENGERDFRDFWAHDHEQEKVAFSDFIRWAYDRWLKYPDMHIYHYASYEISAIRKLMGRYGVCEYEVDTLLRNNVFVDLYKVVKHGLLIGEPSYSIKNVEHIYRGKRDTDVASGGESVIVYEEWQNNPDGMTWQTSEVLNSIRIYNIDDCDSTQELTAWLRELKEQEQIAYTGPKVEEEKVLKEEETEATILRDKLLSKAEAEQDEDKQVLLRNLGWMSEFHSREAKPIWWRLFDRMGLSELELYDDMDCLAGLTRTDRPPFKSSNRVQKASFEYRFDLDQPFKGHNKTFYVVGEENKKVDTDLMDTENGIAIFKDREELPDRLTVIPDEYVHPRDIPVRLREVIEEIANNDFTPSAITDFLLRRPPRFVTGERNPIVPADLNANDFLSQVIDAVVNLDSSCLSIQGPPGAGKTYTAKHIIAELLKNGHSVGISSNSHKAIMNLMKGVSSYTSEQGITSTLLKVGGNLKDPEIKDYSMVPIQSKECEKYFGQPAVCFGGTAWAFSNNVFVTTEDEDKPIDYLFIDEAGQVSLANLIAMSHCCENIVLMGDQMQLGQPLQGSHPEDSGLSVLDYLLQEHQTIPENLGVFLPKTYRMNPVIGNFISEHIYESRLTSASVAEQYQLNFPSDVGVPASGICFKAVQHEGNTQGSEEEVEAVLHIVEKLKTATLWANGGHSGQQVSLDDILFVAPYNYQVNLLRSALGDEAKIGSVDKFQGQEAPIVIVCMCASKADESPRGLDFLFSKNRLNVALSRAQALAIVVGSPELAFTQANSIEQMKLVNFFSAIAQEQPILEAAE</sequence>
<keyword evidence="8" id="KW-1185">Reference proteome</keyword>
<dbReference type="Gene3D" id="3.40.50.300">
    <property type="entry name" value="P-loop containing nucleotide triphosphate hydrolases"/>
    <property type="match status" value="2"/>
</dbReference>
<dbReference type="InterPro" id="IPR047187">
    <property type="entry name" value="SF1_C_Upf1"/>
</dbReference>
<evidence type="ECO:0000256" key="2">
    <source>
        <dbReference type="ARBA" id="ARBA00022801"/>
    </source>
</evidence>
<feature type="domain" description="DNA2/NAM7 helicase-like C-terminal" evidence="5">
    <location>
        <begin position="915"/>
        <end position="1105"/>
    </location>
</feature>
<dbReference type="InterPro" id="IPR027417">
    <property type="entry name" value="P-loop_NTPase"/>
</dbReference>
<evidence type="ECO:0000313" key="8">
    <source>
        <dbReference type="Proteomes" id="UP000231658"/>
    </source>
</evidence>
<dbReference type="AlphaFoldDB" id="A0A1C3RFA3"/>
<organism evidence="7 8">
    <name type="scientific">Candidatus Terasakiella magnetica</name>
    <dbReference type="NCBI Taxonomy" id="1867952"/>
    <lineage>
        <taxon>Bacteria</taxon>
        <taxon>Pseudomonadati</taxon>
        <taxon>Pseudomonadota</taxon>
        <taxon>Alphaproteobacteria</taxon>
        <taxon>Rhodospirillales</taxon>
        <taxon>Terasakiellaceae</taxon>
        <taxon>Terasakiella</taxon>
    </lineage>
</organism>
<gene>
    <name evidence="7" type="ORF">MTBPR1_140053</name>
</gene>
<dbReference type="InterPro" id="IPR038720">
    <property type="entry name" value="YprB_RNase_H-like_dom"/>
</dbReference>
<dbReference type="PANTHER" id="PTHR43788">
    <property type="entry name" value="DNA2/NAM7 HELICASE FAMILY MEMBER"/>
    <property type="match status" value="1"/>
</dbReference>
<proteinExistence type="predicted"/>
<keyword evidence="4" id="KW-0067">ATP-binding</keyword>
<dbReference type="SUPFAM" id="SSF52540">
    <property type="entry name" value="P-loop containing nucleoside triphosphate hydrolases"/>
    <property type="match status" value="1"/>
</dbReference>
<dbReference type="EMBL" id="FLYE01000006">
    <property type="protein sequence ID" value="SCA55935.1"/>
    <property type="molecule type" value="Genomic_DNA"/>
</dbReference>
<reference evidence="7 8" key="1">
    <citation type="submission" date="2016-07" db="EMBL/GenBank/DDBJ databases">
        <authorList>
            <person name="Lefevre C.T."/>
        </authorList>
    </citation>
    <scope>NUCLEOTIDE SEQUENCE [LARGE SCALE GENOMIC DNA]</scope>
    <source>
        <strain evidence="7">PR1</strain>
    </source>
</reference>
<dbReference type="RefSeq" id="WP_069186631.1">
    <property type="nucleotide sequence ID" value="NZ_FLYE01000006.1"/>
</dbReference>
<dbReference type="InterPro" id="IPR050534">
    <property type="entry name" value="Coronavir_polyprotein_1ab"/>
</dbReference>
<protein>
    <submittedName>
        <fullName evidence="7">Uncharacterized protein</fullName>
    </submittedName>
</protein>
<feature type="domain" description="YprB ribonuclease H-like" evidence="6">
    <location>
        <begin position="318"/>
        <end position="501"/>
    </location>
</feature>
<dbReference type="InterPro" id="IPR012337">
    <property type="entry name" value="RNaseH-like_sf"/>
</dbReference>
<keyword evidence="2" id="KW-0378">Hydrolase</keyword>
<accession>A0A1C3RFA3</accession>
<dbReference type="Pfam" id="PF13087">
    <property type="entry name" value="AAA_12"/>
    <property type="match status" value="1"/>
</dbReference>
<dbReference type="GO" id="GO:0016787">
    <property type="term" value="F:hydrolase activity"/>
    <property type="evidence" value="ECO:0007669"/>
    <property type="project" value="UniProtKB-KW"/>
</dbReference>
<dbReference type="CDD" id="cd18808">
    <property type="entry name" value="SF1_C_Upf1"/>
    <property type="match status" value="1"/>
</dbReference>
<dbReference type="InterPro" id="IPR019993">
    <property type="entry name" value="RecB_nuclease_TM0106_put"/>
</dbReference>
<dbReference type="NCBIfam" id="TIGR03491">
    <property type="entry name" value="TM0106 family RecB-like putative nuclease"/>
    <property type="match status" value="1"/>
</dbReference>
<dbReference type="PANTHER" id="PTHR43788:SF8">
    <property type="entry name" value="DNA-BINDING PROTEIN SMUBP-2"/>
    <property type="match status" value="1"/>
</dbReference>
<dbReference type="Pfam" id="PF13245">
    <property type="entry name" value="AAA_19"/>
    <property type="match status" value="1"/>
</dbReference>
<evidence type="ECO:0000313" key="7">
    <source>
        <dbReference type="EMBL" id="SCA55935.1"/>
    </source>
</evidence>
<dbReference type="STRING" id="1867952.MTBPR1_140053"/>
<evidence type="ECO:0000259" key="5">
    <source>
        <dbReference type="Pfam" id="PF13087"/>
    </source>
</evidence>
<dbReference type="GO" id="GO:0043139">
    <property type="term" value="F:5'-3' DNA helicase activity"/>
    <property type="evidence" value="ECO:0007669"/>
    <property type="project" value="TreeGrafter"/>
</dbReference>
<dbReference type="Pfam" id="PF13482">
    <property type="entry name" value="RNase_H_2"/>
    <property type="match status" value="1"/>
</dbReference>
<name>A0A1C3RFA3_9PROT</name>